<keyword evidence="2" id="KW-1185">Reference proteome</keyword>
<proteinExistence type="predicted"/>
<accession>A0A3P7LU62</accession>
<dbReference type="AlphaFoldDB" id="A0A3P7LU62"/>
<dbReference type="Proteomes" id="UP000281553">
    <property type="component" value="Unassembled WGS sequence"/>
</dbReference>
<reference evidence="1 2" key="1">
    <citation type="submission" date="2018-11" db="EMBL/GenBank/DDBJ databases">
        <authorList>
            <consortium name="Pathogen Informatics"/>
        </authorList>
    </citation>
    <scope>NUCLEOTIDE SEQUENCE [LARGE SCALE GENOMIC DNA]</scope>
</reference>
<protein>
    <submittedName>
        <fullName evidence="1">Uncharacterized protein</fullName>
    </submittedName>
</protein>
<evidence type="ECO:0000313" key="1">
    <source>
        <dbReference type="EMBL" id="VDN13618.1"/>
    </source>
</evidence>
<organism evidence="1 2">
    <name type="scientific">Dibothriocephalus latus</name>
    <name type="common">Fish tapeworm</name>
    <name type="synonym">Diphyllobothrium latum</name>
    <dbReference type="NCBI Taxonomy" id="60516"/>
    <lineage>
        <taxon>Eukaryota</taxon>
        <taxon>Metazoa</taxon>
        <taxon>Spiralia</taxon>
        <taxon>Lophotrochozoa</taxon>
        <taxon>Platyhelminthes</taxon>
        <taxon>Cestoda</taxon>
        <taxon>Eucestoda</taxon>
        <taxon>Diphyllobothriidea</taxon>
        <taxon>Diphyllobothriidae</taxon>
        <taxon>Dibothriocephalus</taxon>
    </lineage>
</organism>
<dbReference type="OrthoDB" id="6143061at2759"/>
<name>A0A3P7LU62_DIBLA</name>
<evidence type="ECO:0000313" key="2">
    <source>
        <dbReference type="Proteomes" id="UP000281553"/>
    </source>
</evidence>
<dbReference type="EMBL" id="UYRU01056877">
    <property type="protein sequence ID" value="VDN13618.1"/>
    <property type="molecule type" value="Genomic_DNA"/>
</dbReference>
<sequence>MKNDGLEISDRGNEAEHFSQFFLLVFTAETAFATTSDEIESALNIEHILFGEETIFQELKSLKECISPDPDEISTKLFREPDRELTETLSLMYQKSFNTEILPPD</sequence>
<gene>
    <name evidence="1" type="ORF">DILT_LOCUS9449</name>
</gene>